<dbReference type="Gene3D" id="3.50.50.60">
    <property type="entry name" value="FAD/NAD(P)-binding domain"/>
    <property type="match status" value="1"/>
</dbReference>
<evidence type="ECO:0000313" key="1">
    <source>
        <dbReference type="EMBL" id="AMQ18522.1"/>
    </source>
</evidence>
<keyword evidence="2" id="KW-1185">Reference proteome</keyword>
<dbReference type="KEGG" id="tpep:A0127_04740"/>
<dbReference type="SUPFAM" id="SSF51905">
    <property type="entry name" value="FAD/NAD(P)-binding domain"/>
    <property type="match status" value="1"/>
</dbReference>
<dbReference type="Proteomes" id="UP000073604">
    <property type="component" value="Chromosome"/>
</dbReference>
<evidence type="ECO:0000313" key="2">
    <source>
        <dbReference type="Proteomes" id="UP000073604"/>
    </source>
</evidence>
<dbReference type="RefSeq" id="WP_062388601.1">
    <property type="nucleotide sequence ID" value="NZ_CP014750.1"/>
</dbReference>
<dbReference type="InterPro" id="IPR036188">
    <property type="entry name" value="FAD/NAD-bd_sf"/>
</dbReference>
<reference evidence="2" key="1">
    <citation type="submission" date="2016-03" db="EMBL/GenBank/DDBJ databases">
        <authorList>
            <person name="Oger P.M."/>
        </authorList>
    </citation>
    <scope>NUCLEOTIDE SEQUENCE [LARGE SCALE GENOMIC DNA]</scope>
    <source>
        <strain evidence="2">OG-1</strain>
    </source>
</reference>
<accession>A0A142CUS0</accession>
<name>A0A142CUS0_9EURY</name>
<dbReference type="Gene3D" id="3.90.660.50">
    <property type="match status" value="1"/>
</dbReference>
<protein>
    <submittedName>
        <fullName evidence="1">Oxidoreductase</fullName>
    </submittedName>
</protein>
<proteinExistence type="predicted"/>
<sequence length="420" mass="46558">MRAVVIGSGIGGLLTAGFLAKNDYDVTVLEKAPYTGGRFTNLDYKGFGLSTGAFHMVPHGEDGPLAYLLKLLGANVRIVNSNPKGMIFYEGRTFHYREGWKYLSWKERARATKLLLDIKRNKLPIGEEAEMSGREWIRERIGDSEFTDLFIKSFLGWADSVLDVPAGELAREIKAALKWGGPGLVKGGCKALTDELARIVLENGGKILTRKKVVEVDAETKKVTTADNEEVSYDVLISNIGIKETVELVGRENFNRDYLKHVDSLKPSEGIKYNVALKGGPRIGNTVVFTLDTERINGYNEPTALSPELAPDGYTLIMLHHALQSRNVKAEQRKGVEDIYRIFPNLDEEGEILLIQTYLDGNPVNRVASGQTVEDFPIQDIYLVGDAYKLPGGIEVEGISLGVMKTLERLGLGNFSEWYL</sequence>
<dbReference type="OrthoDB" id="11867at2157"/>
<dbReference type="STRING" id="53952.A0127_04740"/>
<organism evidence="1 2">
    <name type="scientific">Thermococcus peptonophilus</name>
    <dbReference type="NCBI Taxonomy" id="53952"/>
    <lineage>
        <taxon>Archaea</taxon>
        <taxon>Methanobacteriati</taxon>
        <taxon>Methanobacteriota</taxon>
        <taxon>Thermococci</taxon>
        <taxon>Thermococcales</taxon>
        <taxon>Thermococcaceae</taxon>
        <taxon>Thermococcus</taxon>
    </lineage>
</organism>
<dbReference type="AlphaFoldDB" id="A0A142CUS0"/>
<dbReference type="GeneID" id="27139828"/>
<dbReference type="EMBL" id="CP014750">
    <property type="protein sequence ID" value="AMQ18522.1"/>
    <property type="molecule type" value="Genomic_DNA"/>
</dbReference>
<dbReference type="Pfam" id="PF13450">
    <property type="entry name" value="NAD_binding_8"/>
    <property type="match status" value="1"/>
</dbReference>
<dbReference type="PANTHER" id="PTHR43734">
    <property type="entry name" value="PHYTOENE DESATURASE"/>
    <property type="match status" value="1"/>
</dbReference>
<gene>
    <name evidence="1" type="ORF">A0127_04740</name>
</gene>
<dbReference type="PANTHER" id="PTHR43734:SF1">
    <property type="entry name" value="PHYTOENE DESATURASE"/>
    <property type="match status" value="1"/>
</dbReference>